<dbReference type="PANTHER" id="PTHR45733:SF10">
    <property type="entry name" value="FORMIN-LIKE PROTEIN 15A-RELATED"/>
    <property type="match status" value="1"/>
</dbReference>
<dbReference type="AlphaFoldDB" id="A0AAE1MEP2"/>
<dbReference type="InterPro" id="IPR015425">
    <property type="entry name" value="FH2_Formin"/>
</dbReference>
<proteinExistence type="inferred from homology"/>
<evidence type="ECO:0000256" key="2">
    <source>
        <dbReference type="RuleBase" id="RU361260"/>
    </source>
</evidence>
<dbReference type="InterPro" id="IPR051144">
    <property type="entry name" value="Formin_homology_domain"/>
</dbReference>
<keyword evidence="7" id="KW-1185">Reference proteome</keyword>
<feature type="region of interest" description="Disordered" evidence="4">
    <location>
        <begin position="303"/>
        <end position="326"/>
    </location>
</feature>
<protein>
    <recommendedName>
        <fullName evidence="2">Formin-like protein</fullName>
    </recommendedName>
</protein>
<evidence type="ECO:0000256" key="4">
    <source>
        <dbReference type="SAM" id="MobiDB-lite"/>
    </source>
</evidence>
<dbReference type="PROSITE" id="PS51444">
    <property type="entry name" value="FH2"/>
    <property type="match status" value="1"/>
</dbReference>
<comment type="similarity">
    <text evidence="1">Belongs to the formin-like family. Class-II subfamily.</text>
</comment>
<evidence type="ECO:0000256" key="3">
    <source>
        <dbReference type="SAM" id="Coils"/>
    </source>
</evidence>
<reference evidence="6" key="1">
    <citation type="submission" date="2023-10" db="EMBL/GenBank/DDBJ databases">
        <title>Chromosome-level genome of the transformable northern wattle, Acacia crassicarpa.</title>
        <authorList>
            <person name="Massaro I."/>
            <person name="Sinha N.R."/>
            <person name="Poethig S."/>
            <person name="Leichty A.R."/>
        </authorList>
    </citation>
    <scope>NUCLEOTIDE SEQUENCE</scope>
    <source>
        <strain evidence="6">Acra3RX</strain>
        <tissue evidence="6">Leaf</tissue>
    </source>
</reference>
<dbReference type="EMBL" id="JAWXYG010000012">
    <property type="protein sequence ID" value="KAK4257216.1"/>
    <property type="molecule type" value="Genomic_DNA"/>
</dbReference>
<dbReference type="Pfam" id="PF02181">
    <property type="entry name" value="FH2"/>
    <property type="match status" value="1"/>
</dbReference>
<evidence type="ECO:0000313" key="7">
    <source>
        <dbReference type="Proteomes" id="UP001293593"/>
    </source>
</evidence>
<evidence type="ECO:0000259" key="5">
    <source>
        <dbReference type="PROSITE" id="PS51444"/>
    </source>
</evidence>
<organism evidence="6 7">
    <name type="scientific">Acacia crassicarpa</name>
    <name type="common">northern wattle</name>
    <dbReference type="NCBI Taxonomy" id="499986"/>
    <lineage>
        <taxon>Eukaryota</taxon>
        <taxon>Viridiplantae</taxon>
        <taxon>Streptophyta</taxon>
        <taxon>Embryophyta</taxon>
        <taxon>Tracheophyta</taxon>
        <taxon>Spermatophyta</taxon>
        <taxon>Magnoliopsida</taxon>
        <taxon>eudicotyledons</taxon>
        <taxon>Gunneridae</taxon>
        <taxon>Pentapetalae</taxon>
        <taxon>rosids</taxon>
        <taxon>fabids</taxon>
        <taxon>Fabales</taxon>
        <taxon>Fabaceae</taxon>
        <taxon>Caesalpinioideae</taxon>
        <taxon>mimosoid clade</taxon>
        <taxon>Acacieae</taxon>
        <taxon>Acacia</taxon>
    </lineage>
</organism>
<dbReference type="SUPFAM" id="SSF101447">
    <property type="entry name" value="Formin homology 2 domain (FH2 domain)"/>
    <property type="match status" value="1"/>
</dbReference>
<evidence type="ECO:0000313" key="6">
    <source>
        <dbReference type="EMBL" id="KAK4257216.1"/>
    </source>
</evidence>
<dbReference type="Proteomes" id="UP001293593">
    <property type="component" value="Unassembled WGS sequence"/>
</dbReference>
<name>A0AAE1MEP2_9FABA</name>
<evidence type="ECO:0000256" key="1">
    <source>
        <dbReference type="ARBA" id="ARBA00006468"/>
    </source>
</evidence>
<sequence length="326" mass="36452">MLTKVKMPLSEMMAAIQTLDDTVLDVDQVESLSKYCPTKEEMELLKGYTGDYENLGKCEQYFLEHMKVPRVEAKLAAFAFKIQFNHQIVEFKQSLSTVNAACDEVRNSDKLKNIMQKILYLGNTLNQGTARGSAVGFKLDSLLKLTETRASTSRMTLMHYLCKVLAEKSPALLDFHLDLVSLEVASKIQLKALAEEMASINKGLRKVKQELAASENDGPSSEIFRNTLREFIEGAELEEASVTTLYSVAGKNADDLARYFNEDPARYPFEQVTATLLNFTRLFRKAHEENIKQAELEKKKAEKEAEEKAKADAAAVAASSSKEAVL</sequence>
<dbReference type="SMART" id="SM00498">
    <property type="entry name" value="FH2"/>
    <property type="match status" value="1"/>
</dbReference>
<feature type="domain" description="FH2" evidence="5">
    <location>
        <begin position="1"/>
        <end position="309"/>
    </location>
</feature>
<dbReference type="PANTHER" id="PTHR45733">
    <property type="entry name" value="FORMIN-J"/>
    <property type="match status" value="1"/>
</dbReference>
<comment type="caution">
    <text evidence="6">The sequence shown here is derived from an EMBL/GenBank/DDBJ whole genome shotgun (WGS) entry which is preliminary data.</text>
</comment>
<feature type="coiled-coil region" evidence="3">
    <location>
        <begin position="190"/>
        <end position="217"/>
    </location>
</feature>
<dbReference type="Gene3D" id="1.20.58.2220">
    <property type="entry name" value="Formin, FH2 domain"/>
    <property type="match status" value="1"/>
</dbReference>
<feature type="compositionally biased region" description="Low complexity" evidence="4">
    <location>
        <begin position="312"/>
        <end position="326"/>
    </location>
</feature>
<gene>
    <name evidence="6" type="ORF">QN277_006832</name>
</gene>
<accession>A0AAE1MEP2</accession>
<keyword evidence="3" id="KW-0175">Coiled coil</keyword>
<dbReference type="InterPro" id="IPR042201">
    <property type="entry name" value="FH2_Formin_sf"/>
</dbReference>